<dbReference type="EMBL" id="HBUE01006203">
    <property type="protein sequence ID" value="CAG6446143.1"/>
    <property type="molecule type" value="Transcribed_RNA"/>
</dbReference>
<dbReference type="AlphaFoldDB" id="A0A8D7ZX26"/>
<evidence type="ECO:0000256" key="1">
    <source>
        <dbReference type="SAM" id="MobiDB-lite"/>
    </source>
</evidence>
<dbReference type="EMBL" id="HBUE01006205">
    <property type="protein sequence ID" value="CAG6446148.1"/>
    <property type="molecule type" value="Transcribed_RNA"/>
</dbReference>
<protein>
    <submittedName>
        <fullName evidence="2">(northern house mosquito) hypothetical protein</fullName>
    </submittedName>
</protein>
<accession>A0A8D7ZX26</accession>
<evidence type="ECO:0000313" key="2">
    <source>
        <dbReference type="EMBL" id="CAG6446154.1"/>
    </source>
</evidence>
<proteinExistence type="predicted"/>
<dbReference type="EMBL" id="HBUE01006204">
    <property type="protein sequence ID" value="CAG6446146.1"/>
    <property type="molecule type" value="Transcribed_RNA"/>
</dbReference>
<name>A0A8D7ZX26_CULPI</name>
<reference evidence="2" key="1">
    <citation type="submission" date="2021-05" db="EMBL/GenBank/DDBJ databases">
        <authorList>
            <person name="Alioto T."/>
            <person name="Alioto T."/>
            <person name="Gomez Garrido J."/>
        </authorList>
    </citation>
    <scope>NUCLEOTIDE SEQUENCE</scope>
</reference>
<sequence length="101" mass="10360">METTITTVAPAAATGLEVMAMEPAMVAAPGGVMEIIHPAVSQRCPPGLVRSAPPPRPVPSSTKAFTCSTGPSTCAIRAASRRRPSASSRPSCRLRTSSRSA</sequence>
<feature type="region of interest" description="Disordered" evidence="1">
    <location>
        <begin position="47"/>
        <end position="101"/>
    </location>
</feature>
<feature type="compositionally biased region" description="Polar residues" evidence="1">
    <location>
        <begin position="62"/>
        <end position="72"/>
    </location>
</feature>
<dbReference type="EMBL" id="HBUE01006207">
    <property type="protein sequence ID" value="CAG6446154.1"/>
    <property type="molecule type" value="Transcribed_RNA"/>
</dbReference>
<organism evidence="2">
    <name type="scientific">Culex pipiens</name>
    <name type="common">House mosquito</name>
    <dbReference type="NCBI Taxonomy" id="7175"/>
    <lineage>
        <taxon>Eukaryota</taxon>
        <taxon>Metazoa</taxon>
        <taxon>Ecdysozoa</taxon>
        <taxon>Arthropoda</taxon>
        <taxon>Hexapoda</taxon>
        <taxon>Insecta</taxon>
        <taxon>Pterygota</taxon>
        <taxon>Neoptera</taxon>
        <taxon>Endopterygota</taxon>
        <taxon>Diptera</taxon>
        <taxon>Nematocera</taxon>
        <taxon>Culicoidea</taxon>
        <taxon>Culicidae</taxon>
        <taxon>Culicinae</taxon>
        <taxon>Culicini</taxon>
        <taxon>Culex</taxon>
        <taxon>Culex</taxon>
    </lineage>
</organism>